<dbReference type="AlphaFoldDB" id="A0A9Q0KU98"/>
<dbReference type="EMBL" id="JAMYWD010000003">
    <property type="protein sequence ID" value="KAJ4976486.1"/>
    <property type="molecule type" value="Genomic_DNA"/>
</dbReference>
<gene>
    <name evidence="1" type="ORF">NE237_001592</name>
</gene>
<protein>
    <submittedName>
        <fullName evidence="1">Uncharacterized protein</fullName>
    </submittedName>
</protein>
<reference evidence="1" key="1">
    <citation type="journal article" date="2023" name="Plant J.">
        <title>The genome of the king protea, Protea cynaroides.</title>
        <authorList>
            <person name="Chang J."/>
            <person name="Duong T.A."/>
            <person name="Schoeman C."/>
            <person name="Ma X."/>
            <person name="Roodt D."/>
            <person name="Barker N."/>
            <person name="Li Z."/>
            <person name="Van de Peer Y."/>
            <person name="Mizrachi E."/>
        </authorList>
    </citation>
    <scope>NUCLEOTIDE SEQUENCE</scope>
    <source>
        <tissue evidence="1">Young leaves</tissue>
    </source>
</reference>
<sequence>MMLTVVISNKELYVHVPVIPELKSLALKNMSSRMDELNDVVTPRKACLCSLERGVLFDSRSITLTGAEEVLNQERIIQNEVGWILKTAIGNWNGNSLVIGVLIRLLMQRI</sequence>
<comment type="caution">
    <text evidence="1">The sequence shown here is derived from an EMBL/GenBank/DDBJ whole genome shotgun (WGS) entry which is preliminary data.</text>
</comment>
<accession>A0A9Q0KU98</accession>
<name>A0A9Q0KU98_9MAGN</name>
<keyword evidence="2" id="KW-1185">Reference proteome</keyword>
<organism evidence="1 2">
    <name type="scientific">Protea cynaroides</name>
    <dbReference type="NCBI Taxonomy" id="273540"/>
    <lineage>
        <taxon>Eukaryota</taxon>
        <taxon>Viridiplantae</taxon>
        <taxon>Streptophyta</taxon>
        <taxon>Embryophyta</taxon>
        <taxon>Tracheophyta</taxon>
        <taxon>Spermatophyta</taxon>
        <taxon>Magnoliopsida</taxon>
        <taxon>Proteales</taxon>
        <taxon>Proteaceae</taxon>
        <taxon>Protea</taxon>
    </lineage>
</organism>
<evidence type="ECO:0000313" key="2">
    <source>
        <dbReference type="Proteomes" id="UP001141806"/>
    </source>
</evidence>
<evidence type="ECO:0000313" key="1">
    <source>
        <dbReference type="EMBL" id="KAJ4976486.1"/>
    </source>
</evidence>
<dbReference type="Proteomes" id="UP001141806">
    <property type="component" value="Unassembled WGS sequence"/>
</dbReference>
<proteinExistence type="predicted"/>